<feature type="non-terminal residue" evidence="1">
    <location>
        <position position="203"/>
    </location>
</feature>
<dbReference type="AlphaFoldDB" id="A0A383AKU6"/>
<dbReference type="Gene3D" id="2.60.40.10">
    <property type="entry name" value="Immunoglobulins"/>
    <property type="match status" value="2"/>
</dbReference>
<protein>
    <recommendedName>
        <fullName evidence="2">IPT/TIG domain-containing protein</fullName>
    </recommendedName>
</protein>
<dbReference type="InterPro" id="IPR013783">
    <property type="entry name" value="Ig-like_fold"/>
</dbReference>
<proteinExistence type="predicted"/>
<organism evidence="1">
    <name type="scientific">marine metagenome</name>
    <dbReference type="NCBI Taxonomy" id="408172"/>
    <lineage>
        <taxon>unclassified sequences</taxon>
        <taxon>metagenomes</taxon>
        <taxon>ecological metagenomes</taxon>
    </lineage>
</organism>
<name>A0A383AKU6_9ZZZZ</name>
<sequence>MGISQEILLISPNQSYPDTWDLQVTLIGENTNWYDPYATPSVSFSGSGIDVNSVNPVSSTELTAQIDIQSWANVGLRDIIVSSDGQNVNLQNGFEVRSSEIISLTPSAGVQGESNIEVTLVAGGVNFYDPYGYIEEIYFSGEGLSTSNYQVTSETTVNFELDISSGAPPGSRNVYLNSQAYEITKIDAFTVEMYAMEVAYNTG</sequence>
<gene>
    <name evidence="1" type="ORF">METZ01_LOCUS461044</name>
</gene>
<dbReference type="EMBL" id="UINC01192849">
    <property type="protein sequence ID" value="SVE08190.1"/>
    <property type="molecule type" value="Genomic_DNA"/>
</dbReference>
<evidence type="ECO:0008006" key="2">
    <source>
        <dbReference type="Google" id="ProtNLM"/>
    </source>
</evidence>
<reference evidence="1" key="1">
    <citation type="submission" date="2018-05" db="EMBL/GenBank/DDBJ databases">
        <authorList>
            <person name="Lanie J.A."/>
            <person name="Ng W.-L."/>
            <person name="Kazmierczak K.M."/>
            <person name="Andrzejewski T.M."/>
            <person name="Davidsen T.M."/>
            <person name="Wayne K.J."/>
            <person name="Tettelin H."/>
            <person name="Glass J.I."/>
            <person name="Rusch D."/>
            <person name="Podicherti R."/>
            <person name="Tsui H.-C.T."/>
            <person name="Winkler M.E."/>
        </authorList>
    </citation>
    <scope>NUCLEOTIDE SEQUENCE</scope>
</reference>
<evidence type="ECO:0000313" key="1">
    <source>
        <dbReference type="EMBL" id="SVE08190.1"/>
    </source>
</evidence>
<accession>A0A383AKU6</accession>